<proteinExistence type="predicted"/>
<dbReference type="Proteomes" id="UP000182598">
    <property type="component" value="Unassembled WGS sequence"/>
</dbReference>
<evidence type="ECO:0000313" key="1">
    <source>
        <dbReference type="EMBL" id="CUA86686.1"/>
    </source>
</evidence>
<reference evidence="2" key="1">
    <citation type="submission" date="2015-08" db="EMBL/GenBank/DDBJ databases">
        <authorList>
            <person name="Varghese N."/>
        </authorList>
    </citation>
    <scope>NUCLEOTIDE SEQUENCE [LARGE SCALE GENOMIC DNA]</scope>
    <source>
        <strain evidence="2">DSM 27808</strain>
    </source>
</reference>
<evidence type="ECO:0000313" key="2">
    <source>
        <dbReference type="Proteomes" id="UP000182598"/>
    </source>
</evidence>
<accession>A0A0K6H6S3</accession>
<organism evidence="1 2">
    <name type="scientific">Pseudidiomarina woesei</name>
    <dbReference type="NCBI Taxonomy" id="1381080"/>
    <lineage>
        <taxon>Bacteria</taxon>
        <taxon>Pseudomonadati</taxon>
        <taxon>Pseudomonadota</taxon>
        <taxon>Gammaproteobacteria</taxon>
        <taxon>Alteromonadales</taxon>
        <taxon>Idiomarinaceae</taxon>
        <taxon>Pseudidiomarina</taxon>
    </lineage>
</organism>
<dbReference type="RefSeq" id="WP_055439235.1">
    <property type="nucleotide sequence ID" value="NZ_CYHB01000004.1"/>
</dbReference>
<gene>
    <name evidence="1" type="ORF">Ga0061064_1576</name>
</gene>
<sequence>MLFWGSKSTSALAIVFISFVLMSYTAPSHAQYRANGDDLALLFCSYVQANDSTGFRNALRDLRLRLRDIYPRVRCNGSSMIQFSASSNAYDIGRFIAHSVLIDDLYSSGDIAWVKNQEPTHPIAEVVRARSQAARSDR</sequence>
<evidence type="ECO:0008006" key="3">
    <source>
        <dbReference type="Google" id="ProtNLM"/>
    </source>
</evidence>
<dbReference type="AlphaFoldDB" id="A0A0K6H6S3"/>
<dbReference type="InterPro" id="IPR022193">
    <property type="entry name" value="DUF3718"/>
</dbReference>
<dbReference type="EMBL" id="CYHB01000004">
    <property type="protein sequence ID" value="CUA86686.1"/>
    <property type="molecule type" value="Genomic_DNA"/>
</dbReference>
<dbReference type="OrthoDB" id="6197363at2"/>
<protein>
    <recommendedName>
        <fullName evidence="3">DUF3718 domain-containing protein</fullName>
    </recommendedName>
</protein>
<keyword evidence="2" id="KW-1185">Reference proteome</keyword>
<name>A0A0K6H6S3_9GAMM</name>
<dbReference type="Pfam" id="PF12514">
    <property type="entry name" value="DUF3718"/>
    <property type="match status" value="1"/>
</dbReference>